<sequence length="151" mass="16802">MAKFFRGLLTGSLIGGLGTLLFTPRSGKENRQMIEDYVTGITESAEDLSKNVGRLQGTLEVIATQGLDLVTQVSQEISESLAHFQQENQPRIDRVERASKKLEEDILTEKEKIEKTLEGLPIFDDKPGVTISQETFEKNRIDGAGQKVHND</sequence>
<reference evidence="1" key="3">
    <citation type="journal article" date="2023" name="Microbiol. Resour. Announc.">
        <title>Draft Genome Sequence of Granulicatella sp. Strain S8, Isolated from a Marine Fish, Seriola quinqueradiata.</title>
        <authorList>
            <person name="Lee M."/>
            <person name="Farooq A."/>
            <person name="Jeong J.B."/>
            <person name="Jung M.Y."/>
        </authorList>
    </citation>
    <scope>NUCLEOTIDE SEQUENCE</scope>
    <source>
        <strain evidence="1">S8</strain>
    </source>
</reference>
<protein>
    <submittedName>
        <fullName evidence="1">YtxH domain-containing protein</fullName>
    </submittedName>
</protein>
<dbReference type="InterPro" id="IPR024623">
    <property type="entry name" value="YtxH"/>
</dbReference>
<proteinExistence type="predicted"/>
<dbReference type="PANTHER" id="PTHR35792">
    <property type="entry name" value="GENERAL STRESS PROTEIN"/>
    <property type="match status" value="1"/>
</dbReference>
<dbReference type="PANTHER" id="PTHR35792:SF1">
    <property type="entry name" value="SLL0268 PROTEIN"/>
    <property type="match status" value="1"/>
</dbReference>
<accession>A0ABT1WNC7</accession>
<dbReference type="InterPro" id="IPR052928">
    <property type="entry name" value="Desiccation-related_membrane"/>
</dbReference>
<comment type="caution">
    <text evidence="1">The sequence shown here is derived from an EMBL/GenBank/DDBJ whole genome shotgun (WGS) entry which is preliminary data.</text>
</comment>
<evidence type="ECO:0000313" key="1">
    <source>
        <dbReference type="EMBL" id="MCQ9210015.1"/>
    </source>
</evidence>
<reference evidence="1" key="2">
    <citation type="journal article" date="2023" name="Curr. Microbiol.">
        <title>Granulicatella seriolae sp. nov., a Novel Facultative Anaerobe Isolated from Yellowtail Marine Fish.</title>
        <authorList>
            <person name="Lee M."/>
            <person name="Choi Y.J."/>
            <person name="Farooq A."/>
            <person name="Jeong J.B."/>
            <person name="Jung M.Y."/>
        </authorList>
    </citation>
    <scope>NUCLEOTIDE SEQUENCE</scope>
    <source>
        <strain evidence="1">S8</strain>
    </source>
</reference>
<dbReference type="Proteomes" id="UP001059480">
    <property type="component" value="Unassembled WGS sequence"/>
</dbReference>
<dbReference type="Pfam" id="PF12732">
    <property type="entry name" value="YtxH"/>
    <property type="match status" value="1"/>
</dbReference>
<name>A0ABT1WNC7_9LACT</name>
<reference evidence="1" key="1">
    <citation type="submission" date="2022-07" db="EMBL/GenBank/DDBJ databases">
        <authorList>
            <person name="Jung M.-Y."/>
            <person name="Lee M."/>
        </authorList>
    </citation>
    <scope>NUCLEOTIDE SEQUENCE</scope>
    <source>
        <strain evidence="1">S8</strain>
    </source>
</reference>
<gene>
    <name evidence="1" type="ORF">NPA36_05575</name>
</gene>
<evidence type="ECO:0000313" key="2">
    <source>
        <dbReference type="Proteomes" id="UP001059480"/>
    </source>
</evidence>
<dbReference type="RefSeq" id="WP_256945131.1">
    <property type="nucleotide sequence ID" value="NZ_JANHNZ010000004.1"/>
</dbReference>
<keyword evidence="2" id="KW-1185">Reference proteome</keyword>
<organism evidence="1 2">
    <name type="scientific">Granulicatella seriolae</name>
    <dbReference type="NCBI Taxonomy" id="2967226"/>
    <lineage>
        <taxon>Bacteria</taxon>
        <taxon>Bacillati</taxon>
        <taxon>Bacillota</taxon>
        <taxon>Bacilli</taxon>
        <taxon>Lactobacillales</taxon>
        <taxon>Carnobacteriaceae</taxon>
        <taxon>Granulicatella</taxon>
    </lineage>
</organism>
<dbReference type="EMBL" id="JANHNZ010000004">
    <property type="protein sequence ID" value="MCQ9210015.1"/>
    <property type="molecule type" value="Genomic_DNA"/>
</dbReference>